<accession>A0ABP1G357</accession>
<keyword evidence="1" id="KW-1133">Transmembrane helix</keyword>
<comment type="caution">
    <text evidence="2">The sequence shown here is derived from an EMBL/GenBank/DDBJ whole genome shotgun (WGS) entry which is preliminary data.</text>
</comment>
<reference evidence="2 3" key="1">
    <citation type="submission" date="2024-06" db="EMBL/GenBank/DDBJ databases">
        <authorList>
            <person name="Kraege A."/>
            <person name="Thomma B."/>
        </authorList>
    </citation>
    <scope>NUCLEOTIDE SEQUENCE [LARGE SCALE GENOMIC DNA]</scope>
</reference>
<dbReference type="SUPFAM" id="SSF81901">
    <property type="entry name" value="HCP-like"/>
    <property type="match status" value="1"/>
</dbReference>
<evidence type="ECO:0000313" key="2">
    <source>
        <dbReference type="EMBL" id="CAL5226549.1"/>
    </source>
</evidence>
<evidence type="ECO:0000313" key="3">
    <source>
        <dbReference type="Proteomes" id="UP001497392"/>
    </source>
</evidence>
<dbReference type="Proteomes" id="UP001497392">
    <property type="component" value="Unassembled WGS sequence"/>
</dbReference>
<keyword evidence="3" id="KW-1185">Reference proteome</keyword>
<protein>
    <submittedName>
        <fullName evidence="2">G9398 protein</fullName>
    </submittedName>
</protein>
<organism evidence="2 3">
    <name type="scientific">Coccomyxa viridis</name>
    <dbReference type="NCBI Taxonomy" id="1274662"/>
    <lineage>
        <taxon>Eukaryota</taxon>
        <taxon>Viridiplantae</taxon>
        <taxon>Chlorophyta</taxon>
        <taxon>core chlorophytes</taxon>
        <taxon>Trebouxiophyceae</taxon>
        <taxon>Trebouxiophyceae incertae sedis</taxon>
        <taxon>Coccomyxaceae</taxon>
        <taxon>Coccomyxa</taxon>
    </lineage>
</organism>
<dbReference type="Gene3D" id="1.25.40.10">
    <property type="entry name" value="Tetratricopeptide repeat domain"/>
    <property type="match status" value="1"/>
</dbReference>
<keyword evidence="1" id="KW-0812">Transmembrane</keyword>
<feature type="transmembrane region" description="Helical" evidence="1">
    <location>
        <begin position="12"/>
        <end position="32"/>
    </location>
</feature>
<dbReference type="InterPro" id="IPR011990">
    <property type="entry name" value="TPR-like_helical_dom_sf"/>
</dbReference>
<proteinExistence type="predicted"/>
<evidence type="ECO:0000256" key="1">
    <source>
        <dbReference type="SAM" id="Phobius"/>
    </source>
</evidence>
<gene>
    <name evidence="2" type="primary">g9398</name>
    <name evidence="2" type="ORF">VP750_LOCUS8455</name>
</gene>
<keyword evidence="1" id="KW-0472">Membrane</keyword>
<sequence>MLVNKGRRGKWTIPPLVVLPILMATCLMLFIAQGRRRRKPNAVLKKALQSSPRFTDAHLSAAEHIRVAEMYHYGRHEVVQDTARAMHHYREALAGGESRANMHVGILLYESSGPADECVACLLRAVGAGHHAALLHLGRVYEFGMIPRHHSDRLIAREIYRIASLSPDADVAREARTRGADIMASGASDEWVKGAAPLPPTVLTELRRVWNPEGTIPGPAQNEFRHRNAVHHRPRAPPRRRFNILAEQPVDIEAMVFQAPEMRIRNDSQNVHDSTVMAGTNAALRKLADKGYSTDGDTKATVVEMINASSLDSAGKENALRVLQSLGNDEHSRYGKSEQDALALVCARIEDPVNTENRAVLSDMLAQNLADNVVDGMIMCSSGKINRLTQTLQVLDADQTLVDIKPKWAVREEIADNASKVRDDVLGGLTDEERKGYDDDTDTTAAGRMRDALTQQCRKSYVEAGILSEEQLEAELSPFLTEF</sequence>
<name>A0ABP1G357_9CHLO</name>
<dbReference type="EMBL" id="CAXHTA020000016">
    <property type="protein sequence ID" value="CAL5226549.1"/>
    <property type="molecule type" value="Genomic_DNA"/>
</dbReference>